<protein>
    <submittedName>
        <fullName evidence="2">Uncharacterized protein</fullName>
    </submittedName>
</protein>
<dbReference type="Gene3D" id="2.120.10.80">
    <property type="entry name" value="Kelch-type beta propeller"/>
    <property type="match status" value="1"/>
</dbReference>
<accession>A0AAQ4EBW4</accession>
<dbReference type="InterPro" id="IPR006652">
    <property type="entry name" value="Kelch_1"/>
</dbReference>
<gene>
    <name evidence="2" type="ORF">V5799_024501</name>
</gene>
<keyword evidence="3" id="KW-1185">Reference proteome</keyword>
<dbReference type="InterPro" id="IPR015915">
    <property type="entry name" value="Kelch-typ_b-propeller"/>
</dbReference>
<dbReference type="Proteomes" id="UP001321473">
    <property type="component" value="Unassembled WGS sequence"/>
</dbReference>
<proteinExistence type="predicted"/>
<sequence>MQGRPWKKCLGGIFGIRELDTVECYDPSSDAWTRVLTMFMARRYAQVVAYRDLIYVIGGYRSYSWLT</sequence>
<keyword evidence="1" id="KW-0880">Kelch repeat</keyword>
<dbReference type="SUPFAM" id="SSF117281">
    <property type="entry name" value="Kelch motif"/>
    <property type="match status" value="1"/>
</dbReference>
<evidence type="ECO:0000256" key="1">
    <source>
        <dbReference type="ARBA" id="ARBA00022441"/>
    </source>
</evidence>
<organism evidence="2 3">
    <name type="scientific">Amblyomma americanum</name>
    <name type="common">Lone star tick</name>
    <dbReference type="NCBI Taxonomy" id="6943"/>
    <lineage>
        <taxon>Eukaryota</taxon>
        <taxon>Metazoa</taxon>
        <taxon>Ecdysozoa</taxon>
        <taxon>Arthropoda</taxon>
        <taxon>Chelicerata</taxon>
        <taxon>Arachnida</taxon>
        <taxon>Acari</taxon>
        <taxon>Parasitiformes</taxon>
        <taxon>Ixodida</taxon>
        <taxon>Ixodoidea</taxon>
        <taxon>Ixodidae</taxon>
        <taxon>Amblyomminae</taxon>
        <taxon>Amblyomma</taxon>
    </lineage>
</organism>
<reference evidence="2 3" key="1">
    <citation type="journal article" date="2023" name="Arcadia Sci">
        <title>De novo assembly of a long-read Amblyomma americanum tick genome.</title>
        <authorList>
            <person name="Chou S."/>
            <person name="Poskanzer K.E."/>
            <person name="Rollins M."/>
            <person name="Thuy-Boun P.S."/>
        </authorList>
    </citation>
    <scope>NUCLEOTIDE SEQUENCE [LARGE SCALE GENOMIC DNA]</scope>
    <source>
        <strain evidence="2">F_SG_1</strain>
        <tissue evidence="2">Salivary glands</tissue>
    </source>
</reference>
<comment type="caution">
    <text evidence="2">The sequence shown here is derived from an EMBL/GenBank/DDBJ whole genome shotgun (WGS) entry which is preliminary data.</text>
</comment>
<dbReference type="SMART" id="SM00612">
    <property type="entry name" value="Kelch"/>
    <property type="match status" value="1"/>
</dbReference>
<name>A0AAQ4EBW4_AMBAM</name>
<feature type="non-terminal residue" evidence="2">
    <location>
        <position position="67"/>
    </location>
</feature>
<dbReference type="EMBL" id="JARKHS020018592">
    <property type="protein sequence ID" value="KAK8772255.1"/>
    <property type="molecule type" value="Genomic_DNA"/>
</dbReference>
<dbReference type="Pfam" id="PF01344">
    <property type="entry name" value="Kelch_1"/>
    <property type="match status" value="2"/>
</dbReference>
<evidence type="ECO:0000313" key="3">
    <source>
        <dbReference type="Proteomes" id="UP001321473"/>
    </source>
</evidence>
<dbReference type="AlphaFoldDB" id="A0AAQ4EBW4"/>
<evidence type="ECO:0000313" key="2">
    <source>
        <dbReference type="EMBL" id="KAK8772255.1"/>
    </source>
</evidence>